<dbReference type="InterPro" id="IPR013324">
    <property type="entry name" value="RNA_pol_sigma_r3/r4-like"/>
</dbReference>
<dbReference type="EMBL" id="UOGE01000032">
    <property type="protein sequence ID" value="VAX18108.1"/>
    <property type="molecule type" value="Genomic_DNA"/>
</dbReference>
<keyword evidence="4" id="KW-0804">Transcription</keyword>
<dbReference type="InterPro" id="IPR007627">
    <property type="entry name" value="RNA_pol_sigma70_r2"/>
</dbReference>
<dbReference type="GO" id="GO:0006352">
    <property type="term" value="P:DNA-templated transcription initiation"/>
    <property type="evidence" value="ECO:0007669"/>
    <property type="project" value="InterPro"/>
</dbReference>
<dbReference type="Pfam" id="PF08281">
    <property type="entry name" value="Sigma70_r4_2"/>
    <property type="match status" value="1"/>
</dbReference>
<dbReference type="InterPro" id="IPR036388">
    <property type="entry name" value="WH-like_DNA-bd_sf"/>
</dbReference>
<feature type="domain" description="RNA polymerase sigma factor 70 region 4 type 2" evidence="6">
    <location>
        <begin position="114"/>
        <end position="164"/>
    </location>
</feature>
<sequence length="178" mass="20849">MFNNDNTQSPEEKFHKYVEPMFKKLLVGAYRLTKSHEDAEDLVQDTLFKAYKNMDKFDENLNPGGWLYTIMRNTFLNNIKQNKSREFLLFDGNDSEKLADKSQAPAQDRGIEDSLQLVLNTLPTPMQTILIARETQQLSYEEIAKSFDIPLGTVKSRLKRARNMLREKWNRQNKNVEI</sequence>
<dbReference type="GO" id="GO:0016987">
    <property type="term" value="F:sigma factor activity"/>
    <property type="evidence" value="ECO:0007669"/>
    <property type="project" value="UniProtKB-KW"/>
</dbReference>
<evidence type="ECO:0000256" key="3">
    <source>
        <dbReference type="ARBA" id="ARBA00023082"/>
    </source>
</evidence>
<dbReference type="InterPro" id="IPR013325">
    <property type="entry name" value="RNA_pol_sigma_r2"/>
</dbReference>
<evidence type="ECO:0000259" key="6">
    <source>
        <dbReference type="Pfam" id="PF08281"/>
    </source>
</evidence>
<dbReference type="NCBIfam" id="TIGR02937">
    <property type="entry name" value="sigma70-ECF"/>
    <property type="match status" value="1"/>
</dbReference>
<keyword evidence="2" id="KW-0805">Transcription regulation</keyword>
<dbReference type="InterPro" id="IPR039425">
    <property type="entry name" value="RNA_pol_sigma-70-like"/>
</dbReference>
<dbReference type="PANTHER" id="PTHR43133">
    <property type="entry name" value="RNA POLYMERASE ECF-TYPE SIGMA FACTO"/>
    <property type="match status" value="1"/>
</dbReference>
<accession>A0A3B1C2R2</accession>
<gene>
    <name evidence="7" type="ORF">MNBD_NITROSPINAE02-451</name>
</gene>
<organism evidence="7">
    <name type="scientific">hydrothermal vent metagenome</name>
    <dbReference type="NCBI Taxonomy" id="652676"/>
    <lineage>
        <taxon>unclassified sequences</taxon>
        <taxon>metagenomes</taxon>
        <taxon>ecological metagenomes</taxon>
    </lineage>
</organism>
<evidence type="ECO:0000256" key="1">
    <source>
        <dbReference type="ARBA" id="ARBA00010641"/>
    </source>
</evidence>
<evidence type="ECO:0000259" key="5">
    <source>
        <dbReference type="Pfam" id="PF04542"/>
    </source>
</evidence>
<dbReference type="SUPFAM" id="SSF88659">
    <property type="entry name" value="Sigma3 and sigma4 domains of RNA polymerase sigma factors"/>
    <property type="match status" value="1"/>
</dbReference>
<reference evidence="7" key="1">
    <citation type="submission" date="2018-06" db="EMBL/GenBank/DDBJ databases">
        <authorList>
            <person name="Zhirakovskaya E."/>
        </authorList>
    </citation>
    <scope>NUCLEOTIDE SEQUENCE</scope>
</reference>
<evidence type="ECO:0000256" key="2">
    <source>
        <dbReference type="ARBA" id="ARBA00023015"/>
    </source>
</evidence>
<dbReference type="SUPFAM" id="SSF88946">
    <property type="entry name" value="Sigma2 domain of RNA polymerase sigma factors"/>
    <property type="match status" value="1"/>
</dbReference>
<protein>
    <recommendedName>
        <fullName evidence="8">RNA polymerase ECF-type sigma factor</fullName>
    </recommendedName>
</protein>
<dbReference type="InterPro" id="IPR013249">
    <property type="entry name" value="RNA_pol_sigma70_r4_t2"/>
</dbReference>
<dbReference type="InterPro" id="IPR014284">
    <property type="entry name" value="RNA_pol_sigma-70_dom"/>
</dbReference>
<evidence type="ECO:0000256" key="4">
    <source>
        <dbReference type="ARBA" id="ARBA00023163"/>
    </source>
</evidence>
<name>A0A3B1C2R2_9ZZZZ</name>
<dbReference type="GO" id="GO:0003677">
    <property type="term" value="F:DNA binding"/>
    <property type="evidence" value="ECO:0007669"/>
    <property type="project" value="InterPro"/>
</dbReference>
<keyword evidence="3" id="KW-0731">Sigma factor</keyword>
<dbReference type="AlphaFoldDB" id="A0A3B1C2R2"/>
<dbReference type="Pfam" id="PF04542">
    <property type="entry name" value="Sigma70_r2"/>
    <property type="match status" value="1"/>
</dbReference>
<comment type="similarity">
    <text evidence="1">Belongs to the sigma-70 factor family. ECF subfamily.</text>
</comment>
<proteinExistence type="inferred from homology"/>
<dbReference type="CDD" id="cd06171">
    <property type="entry name" value="Sigma70_r4"/>
    <property type="match status" value="1"/>
</dbReference>
<evidence type="ECO:0000313" key="7">
    <source>
        <dbReference type="EMBL" id="VAX18108.1"/>
    </source>
</evidence>
<dbReference type="Gene3D" id="1.10.1740.10">
    <property type="match status" value="1"/>
</dbReference>
<feature type="domain" description="RNA polymerase sigma-70 region 2" evidence="5">
    <location>
        <begin position="29"/>
        <end position="83"/>
    </location>
</feature>
<dbReference type="Gene3D" id="1.10.10.10">
    <property type="entry name" value="Winged helix-like DNA-binding domain superfamily/Winged helix DNA-binding domain"/>
    <property type="match status" value="1"/>
</dbReference>
<evidence type="ECO:0008006" key="8">
    <source>
        <dbReference type="Google" id="ProtNLM"/>
    </source>
</evidence>
<dbReference type="PANTHER" id="PTHR43133:SF25">
    <property type="entry name" value="RNA POLYMERASE SIGMA FACTOR RFAY-RELATED"/>
    <property type="match status" value="1"/>
</dbReference>